<keyword evidence="2" id="KW-0808">Transferase</keyword>
<gene>
    <name evidence="2" type="ORF">OSJNBa0061E21.120</name>
</gene>
<dbReference type="AlphaFoldDB" id="Q69IX4"/>
<dbReference type="GO" id="GO:0008483">
    <property type="term" value="F:transaminase activity"/>
    <property type="evidence" value="ECO:0007669"/>
    <property type="project" value="UniProtKB-KW"/>
</dbReference>
<reference evidence="2" key="1">
    <citation type="journal article" date="2004" name="Plant Cell">
        <title>Composition and structure of the centromeric region of rice chromosome 8.</title>
        <authorList>
            <person name="Wu J."/>
            <person name="Yamagata H."/>
            <person name="Hayashi-Tsugane M."/>
            <person name="Hijishita S."/>
            <person name="Fujisawa M."/>
            <person name="Shibata M."/>
            <person name="Itoh Y."/>
            <person name="Nakamura M."/>
            <person name="Sakaguchi M."/>
            <person name="Yoshihara R."/>
            <person name="Kobayashi H."/>
            <person name="Itoh K."/>
            <person name="Karasawa W."/>
            <person name="Yamamoto M."/>
            <person name="Saji S."/>
            <person name="Katagiri S."/>
            <person name="Kanamori H."/>
            <person name="Namiki N."/>
            <person name="Katayose Y."/>
            <person name="Matsumoto T."/>
            <person name="Sasaki T."/>
        </authorList>
    </citation>
    <scope>NUCLEOTIDE SEQUENCE</scope>
</reference>
<organism evidence="2">
    <name type="scientific">Oryza sativa subsp. japonica</name>
    <name type="common">Rice</name>
    <dbReference type="NCBI Taxonomy" id="39947"/>
    <lineage>
        <taxon>Eukaryota</taxon>
        <taxon>Viridiplantae</taxon>
        <taxon>Streptophyta</taxon>
        <taxon>Embryophyta</taxon>
        <taxon>Tracheophyta</taxon>
        <taxon>Spermatophyta</taxon>
        <taxon>Magnoliopsida</taxon>
        <taxon>Liliopsida</taxon>
        <taxon>Poales</taxon>
        <taxon>Poaceae</taxon>
        <taxon>BOP clade</taxon>
        <taxon>Oryzoideae</taxon>
        <taxon>Oryzeae</taxon>
        <taxon>Oryzinae</taxon>
        <taxon>Oryza</taxon>
        <taxon>Oryza sativa</taxon>
    </lineage>
</organism>
<feature type="compositionally biased region" description="Basic and acidic residues" evidence="1">
    <location>
        <begin position="359"/>
        <end position="368"/>
    </location>
</feature>
<name>Q69IX4_ORYSJ</name>
<dbReference type="EMBL" id="AP005693">
    <property type="protein sequence ID" value="BAD31658.1"/>
    <property type="molecule type" value="Genomic_DNA"/>
</dbReference>
<sequence>MVMIQGLRYLKRHNSPDCTSHRDMLPLAKRTRRKLKSRGLLLKTLFPDKSSTNTLSAKILSVPGDLFGNPVSRWRVQAPSAQPSLRQWQPYLTSPSVEFMDTPYPHGMDIHLVIGDAIIVKILFRRRDVKMLTCLDITSSANPINLKTKCERKINAKVCGGWLGYVTRCMVKHGGPWWFVQLWLNIYIVNSINHQTLQDFRFPSIEDNEDDRPCMSFGEAAYMFAGSNLSAEPFEHWFKHFYDGFPNDTEMWYAYENFEDFECPEDLRIDDLNNEFYPENKKNFISALLPCILPTGVSQGRFTQNSYEFYHPMIAARQFGLGQLPLNLHFSTKIQARDIVWGWSRQLGKNSATRGGLSKHQEGTIRGY</sequence>
<evidence type="ECO:0000313" key="2">
    <source>
        <dbReference type="EMBL" id="BAD31658.1"/>
    </source>
</evidence>
<proteinExistence type="predicted"/>
<protein>
    <submittedName>
        <fullName evidence="2">Aminotransferase-like</fullName>
    </submittedName>
</protein>
<keyword evidence="2" id="KW-0032">Aminotransferase</keyword>
<accession>Q69IX4</accession>
<feature type="region of interest" description="Disordered" evidence="1">
    <location>
        <begin position="349"/>
        <end position="368"/>
    </location>
</feature>
<evidence type="ECO:0000256" key="1">
    <source>
        <dbReference type="SAM" id="MobiDB-lite"/>
    </source>
</evidence>